<dbReference type="InterPro" id="IPR036388">
    <property type="entry name" value="WH-like_DNA-bd_sf"/>
</dbReference>
<dbReference type="NCBIfam" id="NF033545">
    <property type="entry name" value="transpos_IS630"/>
    <property type="match status" value="1"/>
</dbReference>
<feature type="domain" description="Tc1-like transposase DDE" evidence="1">
    <location>
        <begin position="149"/>
        <end position="298"/>
    </location>
</feature>
<evidence type="ECO:0000313" key="2">
    <source>
        <dbReference type="EMBL" id="KAJ6238795.1"/>
    </source>
</evidence>
<organism evidence="2 3">
    <name type="scientific">Anaeramoeba flamelloides</name>
    <dbReference type="NCBI Taxonomy" id="1746091"/>
    <lineage>
        <taxon>Eukaryota</taxon>
        <taxon>Metamonada</taxon>
        <taxon>Anaeramoebidae</taxon>
        <taxon>Anaeramoeba</taxon>
    </lineage>
</organism>
<comment type="caution">
    <text evidence="2">The sequence shown here is derived from an EMBL/GenBank/DDBJ whole genome shotgun (WGS) entry which is preliminary data.</text>
</comment>
<protein>
    <submittedName>
        <fullName evidence="2">Transposable element-related</fullName>
    </submittedName>
</protein>
<dbReference type="PANTHER" id="PTHR47326">
    <property type="entry name" value="TRANSPOSABLE ELEMENT TC3 TRANSPOSASE-LIKE PROTEIN"/>
    <property type="match status" value="1"/>
</dbReference>
<evidence type="ECO:0000313" key="3">
    <source>
        <dbReference type="Proteomes" id="UP001150062"/>
    </source>
</evidence>
<keyword evidence="3" id="KW-1185">Reference proteome</keyword>
<dbReference type="EMBL" id="JAOAOG010000232">
    <property type="protein sequence ID" value="KAJ6238795.1"/>
    <property type="molecule type" value="Genomic_DNA"/>
</dbReference>
<accession>A0ABQ8Y1S2</accession>
<dbReference type="InterPro" id="IPR009057">
    <property type="entry name" value="Homeodomain-like_sf"/>
</dbReference>
<dbReference type="InterPro" id="IPR047655">
    <property type="entry name" value="Transpos_IS630-like"/>
</dbReference>
<dbReference type="Gene3D" id="3.30.420.10">
    <property type="entry name" value="Ribonuclease H-like superfamily/Ribonuclease H"/>
    <property type="match status" value="1"/>
</dbReference>
<dbReference type="InterPro" id="IPR038717">
    <property type="entry name" value="Tc1-like_DDE_dom"/>
</dbReference>
<gene>
    <name evidence="2" type="ORF">M0813_26023</name>
</gene>
<name>A0ABQ8Y1S2_9EUKA</name>
<dbReference type="Pfam" id="PF13384">
    <property type="entry name" value="HTH_23"/>
    <property type="match status" value="1"/>
</dbReference>
<dbReference type="PANTHER" id="PTHR47326:SF1">
    <property type="entry name" value="HTH PSQ-TYPE DOMAIN-CONTAINING PROTEIN"/>
    <property type="match status" value="1"/>
</dbReference>
<dbReference type="InterPro" id="IPR036397">
    <property type="entry name" value="RNaseH_sf"/>
</dbReference>
<dbReference type="Pfam" id="PF13358">
    <property type="entry name" value="DDE_3"/>
    <property type="match status" value="1"/>
</dbReference>
<dbReference type="Gene3D" id="1.10.10.10">
    <property type="entry name" value="Winged helix-like DNA-binding domain superfamily/Winged helix DNA-binding domain"/>
    <property type="match status" value="1"/>
</dbReference>
<dbReference type="SUPFAM" id="SSF46689">
    <property type="entry name" value="Homeodomain-like"/>
    <property type="match status" value="1"/>
</dbReference>
<dbReference type="Proteomes" id="UP001150062">
    <property type="component" value="Unassembled WGS sequence"/>
</dbReference>
<proteinExistence type="predicted"/>
<evidence type="ECO:0000259" key="1">
    <source>
        <dbReference type="Pfam" id="PF13358"/>
    </source>
</evidence>
<reference evidence="2" key="1">
    <citation type="submission" date="2022-08" db="EMBL/GenBank/DDBJ databases">
        <title>Novel sulfate-reducing endosymbionts in the free-living metamonad Anaeramoeba.</title>
        <authorList>
            <person name="Jerlstrom-Hultqvist J."/>
            <person name="Cepicka I."/>
            <person name="Gallot-Lavallee L."/>
            <person name="Salas-Leiva D."/>
            <person name="Curtis B.A."/>
            <person name="Zahonova K."/>
            <person name="Pipaliya S."/>
            <person name="Dacks J."/>
            <person name="Roger A.J."/>
        </authorList>
    </citation>
    <scope>NUCLEOTIDE SEQUENCE</scope>
    <source>
        <strain evidence="2">Schooner1</strain>
    </source>
</reference>
<sequence length="341" mass="41039">MENENQNYPEPEIRLNIVLLNKQGYSQRNIAMRLNISRRKVRYWIENWSNEKRLHNKKKKKKSFSIQLSEFVKNVTQNSRSLSCKQLSKIAQERFPNEHCSESTIYRIRKSLKFDYKPPRIRQFLTELQKAKRILFALDMESTKTNWNRVIFSDESWFYINSQTRKIWRMPNEKSDSVFQEKKHYDEKVLIWGAFGVDFKSRLIVINGSINTHIYIKEILKKSKIIKKANEKFGEFCWIFQQDGARPHTSKITMSYLRYRCNVLHPWPPNSPDLNPIENLWGIMDKRFSIDRPKNKKEFIKKLKKIWKEVTDELMQKLVSNMTKRLDLVVQREGESINGFY</sequence>